<comment type="caution">
    <text evidence="2">The sequence shown here is derived from an EMBL/GenBank/DDBJ whole genome shotgun (WGS) entry which is preliminary data.</text>
</comment>
<feature type="compositionally biased region" description="Low complexity" evidence="1">
    <location>
        <begin position="81"/>
        <end position="96"/>
    </location>
</feature>
<organism evidence="2 3">
    <name type="scientific">Halomonas cerina</name>
    <dbReference type="NCBI Taxonomy" id="447424"/>
    <lineage>
        <taxon>Bacteria</taxon>
        <taxon>Pseudomonadati</taxon>
        <taxon>Pseudomonadota</taxon>
        <taxon>Gammaproteobacteria</taxon>
        <taxon>Oceanospirillales</taxon>
        <taxon>Halomonadaceae</taxon>
        <taxon>Halomonas</taxon>
    </lineage>
</organism>
<proteinExistence type="predicted"/>
<dbReference type="EMBL" id="JACHXP010000017">
    <property type="protein sequence ID" value="MBB3191812.1"/>
    <property type="molecule type" value="Genomic_DNA"/>
</dbReference>
<dbReference type="Proteomes" id="UP000547614">
    <property type="component" value="Unassembled WGS sequence"/>
</dbReference>
<evidence type="ECO:0000256" key="1">
    <source>
        <dbReference type="SAM" id="MobiDB-lite"/>
    </source>
</evidence>
<feature type="compositionally biased region" description="Basic and acidic residues" evidence="1">
    <location>
        <begin position="112"/>
        <end position="121"/>
    </location>
</feature>
<feature type="region of interest" description="Disordered" evidence="1">
    <location>
        <begin position="81"/>
        <end position="159"/>
    </location>
</feature>
<reference evidence="2 3" key="1">
    <citation type="submission" date="2020-08" db="EMBL/GenBank/DDBJ databases">
        <title>Genomic Encyclopedia of Type Strains, Phase III (KMG-III): the genomes of soil and plant-associated and newly described type strains.</title>
        <authorList>
            <person name="Whitman W."/>
        </authorList>
    </citation>
    <scope>NUCLEOTIDE SEQUENCE [LARGE SCALE GENOMIC DNA]</scope>
    <source>
        <strain evidence="2 3">CECT 7282</strain>
    </source>
</reference>
<name>A0A839V8Q6_9GAMM</name>
<feature type="compositionally biased region" description="Polar residues" evidence="1">
    <location>
        <begin position="146"/>
        <end position="155"/>
    </location>
</feature>
<feature type="compositionally biased region" description="Basic and acidic residues" evidence="1">
    <location>
        <begin position="135"/>
        <end position="144"/>
    </location>
</feature>
<sequence>MVQAPAAKVAGVSFHASEAEPPHLLPPHTVNAPSPRMLGNTCAPHDVARPADNIYIVDFIIKNYNWHTPCYTIGQEKQLRLPAAAQQPQQGSRPRQGPTPPTTITSGQTDTRCADQQEQQRPRRVSLETQQQHARIPEPQDATHQHMATTNNKSHQGALPATMPISREEACFYAVVLEDCFEYETVASGPLTSTTTRLA</sequence>
<dbReference type="AlphaFoldDB" id="A0A839V8Q6"/>
<evidence type="ECO:0000313" key="2">
    <source>
        <dbReference type="EMBL" id="MBB3191812.1"/>
    </source>
</evidence>
<accession>A0A839V8Q6</accession>
<gene>
    <name evidence="2" type="ORF">FHR94_003083</name>
</gene>
<keyword evidence="3" id="KW-1185">Reference proteome</keyword>
<evidence type="ECO:0000313" key="3">
    <source>
        <dbReference type="Proteomes" id="UP000547614"/>
    </source>
</evidence>
<protein>
    <submittedName>
        <fullName evidence="2">Uncharacterized protein</fullName>
    </submittedName>
</protein>